<accession>A0A6A7A9Q1</accession>
<keyword evidence="1" id="KW-0812">Transmembrane</keyword>
<feature type="chain" id="PRO_5025674978" description="Mid2 domain-containing protein" evidence="2">
    <location>
        <begin position="21"/>
        <end position="272"/>
    </location>
</feature>
<sequence length="272" mass="29222">MYSRITFLSLLATIFTIAASQTCYGLDGTQLDDTYAPCKPSAKHSGCCATKRSLGADICLDNGLCMSTRDEILGMIWQSGCTDSSGKDVACPKMCPDVNNDFGGSKPVPAWNVQQCDYGKYCCRAINDRRGCCNNTTAPKVTTSSIGAFQLQVVTTITASATSEPTQVVATAVSTGTPFDATAAPTSDTCKKEKHQTAVVGGTIGGLFGAIIVVLLASLFWIYKKEKRQRKLKEHYEEQFAQTTSYRRTIASSAVSLMGSEMDDTKTKSSRV</sequence>
<evidence type="ECO:0000256" key="2">
    <source>
        <dbReference type="SAM" id="SignalP"/>
    </source>
</evidence>
<keyword evidence="1" id="KW-0472">Membrane</keyword>
<evidence type="ECO:0000313" key="3">
    <source>
        <dbReference type="EMBL" id="KAF2829468.1"/>
    </source>
</evidence>
<keyword evidence="1" id="KW-1133">Transmembrane helix</keyword>
<dbReference type="OrthoDB" id="5215637at2759"/>
<dbReference type="EMBL" id="MU006221">
    <property type="protein sequence ID" value="KAF2829468.1"/>
    <property type="molecule type" value="Genomic_DNA"/>
</dbReference>
<protein>
    <recommendedName>
        <fullName evidence="5">Mid2 domain-containing protein</fullName>
    </recommendedName>
</protein>
<evidence type="ECO:0000313" key="4">
    <source>
        <dbReference type="Proteomes" id="UP000799424"/>
    </source>
</evidence>
<name>A0A6A7A9Q1_9PLEO</name>
<organism evidence="3 4">
    <name type="scientific">Ophiobolus disseminans</name>
    <dbReference type="NCBI Taxonomy" id="1469910"/>
    <lineage>
        <taxon>Eukaryota</taxon>
        <taxon>Fungi</taxon>
        <taxon>Dikarya</taxon>
        <taxon>Ascomycota</taxon>
        <taxon>Pezizomycotina</taxon>
        <taxon>Dothideomycetes</taxon>
        <taxon>Pleosporomycetidae</taxon>
        <taxon>Pleosporales</taxon>
        <taxon>Pleosporineae</taxon>
        <taxon>Phaeosphaeriaceae</taxon>
        <taxon>Ophiobolus</taxon>
    </lineage>
</organism>
<feature type="signal peptide" evidence="2">
    <location>
        <begin position="1"/>
        <end position="20"/>
    </location>
</feature>
<keyword evidence="4" id="KW-1185">Reference proteome</keyword>
<gene>
    <name evidence="3" type="ORF">CC86DRAFT_190159</name>
</gene>
<feature type="transmembrane region" description="Helical" evidence="1">
    <location>
        <begin position="198"/>
        <end position="223"/>
    </location>
</feature>
<reference evidence="3" key="1">
    <citation type="journal article" date="2020" name="Stud. Mycol.">
        <title>101 Dothideomycetes genomes: a test case for predicting lifestyles and emergence of pathogens.</title>
        <authorList>
            <person name="Haridas S."/>
            <person name="Albert R."/>
            <person name="Binder M."/>
            <person name="Bloem J."/>
            <person name="Labutti K."/>
            <person name="Salamov A."/>
            <person name="Andreopoulos B."/>
            <person name="Baker S."/>
            <person name="Barry K."/>
            <person name="Bills G."/>
            <person name="Bluhm B."/>
            <person name="Cannon C."/>
            <person name="Castanera R."/>
            <person name="Culley D."/>
            <person name="Daum C."/>
            <person name="Ezra D."/>
            <person name="Gonzalez J."/>
            <person name="Henrissat B."/>
            <person name="Kuo A."/>
            <person name="Liang C."/>
            <person name="Lipzen A."/>
            <person name="Lutzoni F."/>
            <person name="Magnuson J."/>
            <person name="Mondo S."/>
            <person name="Nolan M."/>
            <person name="Ohm R."/>
            <person name="Pangilinan J."/>
            <person name="Park H.-J."/>
            <person name="Ramirez L."/>
            <person name="Alfaro M."/>
            <person name="Sun H."/>
            <person name="Tritt A."/>
            <person name="Yoshinaga Y."/>
            <person name="Zwiers L.-H."/>
            <person name="Turgeon B."/>
            <person name="Goodwin S."/>
            <person name="Spatafora J."/>
            <person name="Crous P."/>
            <person name="Grigoriev I."/>
        </authorList>
    </citation>
    <scope>NUCLEOTIDE SEQUENCE</scope>
    <source>
        <strain evidence="3">CBS 113818</strain>
    </source>
</reference>
<dbReference type="AlphaFoldDB" id="A0A6A7A9Q1"/>
<dbReference type="Proteomes" id="UP000799424">
    <property type="component" value="Unassembled WGS sequence"/>
</dbReference>
<evidence type="ECO:0008006" key="5">
    <source>
        <dbReference type="Google" id="ProtNLM"/>
    </source>
</evidence>
<evidence type="ECO:0000256" key="1">
    <source>
        <dbReference type="SAM" id="Phobius"/>
    </source>
</evidence>
<proteinExistence type="predicted"/>
<keyword evidence="2" id="KW-0732">Signal</keyword>